<evidence type="ECO:0000313" key="7">
    <source>
        <dbReference type="EMBL" id="KAK3369683.1"/>
    </source>
</evidence>
<dbReference type="GO" id="GO:0006357">
    <property type="term" value="P:regulation of transcription by RNA polymerase II"/>
    <property type="evidence" value="ECO:0007669"/>
    <property type="project" value="InterPro"/>
</dbReference>
<dbReference type="Pfam" id="PF06179">
    <property type="entry name" value="Med22"/>
    <property type="match status" value="1"/>
</dbReference>
<dbReference type="GO" id="GO:0003712">
    <property type="term" value="F:transcription coregulator activity"/>
    <property type="evidence" value="ECO:0007669"/>
    <property type="project" value="InterPro"/>
</dbReference>
<feature type="compositionally biased region" description="Low complexity" evidence="6">
    <location>
        <begin position="154"/>
        <end position="166"/>
    </location>
</feature>
<keyword evidence="8" id="KW-1185">Reference proteome</keyword>
<feature type="compositionally biased region" description="Pro residues" evidence="6">
    <location>
        <begin position="143"/>
        <end position="153"/>
    </location>
</feature>
<sequence length="166" mass="17973">MPPRRRPAQAPEASRLTAVTERRGKLIAEILKGMRQLVELSTQKVDRTVTIGQMEYNSMAIDIQTNGLIKSVEDLLGLTRLLRELWIAGPLKTFGEGEDEAERLMRADAAVVFALRNQLRIATRQRTALASSGSITYVSAPVDGPPTRLPPQPAVGSASAEAAPAT</sequence>
<reference evidence="7" key="1">
    <citation type="journal article" date="2023" name="Mol. Phylogenet. Evol.">
        <title>Genome-scale phylogeny and comparative genomics of the fungal order Sordariales.</title>
        <authorList>
            <person name="Hensen N."/>
            <person name="Bonometti L."/>
            <person name="Westerberg I."/>
            <person name="Brannstrom I.O."/>
            <person name="Guillou S."/>
            <person name="Cros-Aarteil S."/>
            <person name="Calhoun S."/>
            <person name="Haridas S."/>
            <person name="Kuo A."/>
            <person name="Mondo S."/>
            <person name="Pangilinan J."/>
            <person name="Riley R."/>
            <person name="LaButti K."/>
            <person name="Andreopoulos B."/>
            <person name="Lipzen A."/>
            <person name="Chen C."/>
            <person name="Yan M."/>
            <person name="Daum C."/>
            <person name="Ng V."/>
            <person name="Clum A."/>
            <person name="Steindorff A."/>
            <person name="Ohm R.A."/>
            <person name="Martin F."/>
            <person name="Silar P."/>
            <person name="Natvig D.O."/>
            <person name="Lalanne C."/>
            <person name="Gautier V."/>
            <person name="Ament-Velasquez S.L."/>
            <person name="Kruys A."/>
            <person name="Hutchinson M.I."/>
            <person name="Powell A.J."/>
            <person name="Barry K."/>
            <person name="Miller A.N."/>
            <person name="Grigoriev I.V."/>
            <person name="Debuchy R."/>
            <person name="Gladieux P."/>
            <person name="Hiltunen Thoren M."/>
            <person name="Johannesson H."/>
        </authorList>
    </citation>
    <scope>NUCLEOTIDE SEQUENCE</scope>
    <source>
        <strain evidence="7">CBS 958.72</strain>
    </source>
</reference>
<evidence type="ECO:0000256" key="1">
    <source>
        <dbReference type="ARBA" id="ARBA00004123"/>
    </source>
</evidence>
<dbReference type="InterPro" id="IPR009332">
    <property type="entry name" value="Med22"/>
</dbReference>
<feature type="region of interest" description="Disordered" evidence="6">
    <location>
        <begin position="141"/>
        <end position="166"/>
    </location>
</feature>
<dbReference type="AlphaFoldDB" id="A0AAE0K456"/>
<dbReference type="Gene3D" id="6.10.280.160">
    <property type="entry name" value="Mediator of RNA polymerase II transcription subunit 22"/>
    <property type="match status" value="1"/>
</dbReference>
<accession>A0AAE0K456</accession>
<proteinExistence type="inferred from homology"/>
<keyword evidence="5" id="KW-0539">Nucleus</keyword>
<keyword evidence="3" id="KW-0805">Transcription regulation</keyword>
<organism evidence="7 8">
    <name type="scientific">Lasiosphaeria ovina</name>
    <dbReference type="NCBI Taxonomy" id="92902"/>
    <lineage>
        <taxon>Eukaryota</taxon>
        <taxon>Fungi</taxon>
        <taxon>Dikarya</taxon>
        <taxon>Ascomycota</taxon>
        <taxon>Pezizomycotina</taxon>
        <taxon>Sordariomycetes</taxon>
        <taxon>Sordariomycetidae</taxon>
        <taxon>Sordariales</taxon>
        <taxon>Lasiosphaeriaceae</taxon>
        <taxon>Lasiosphaeria</taxon>
    </lineage>
</organism>
<dbReference type="EMBL" id="JAULSN010000006">
    <property type="protein sequence ID" value="KAK3369683.1"/>
    <property type="molecule type" value="Genomic_DNA"/>
</dbReference>
<protein>
    <submittedName>
        <fullName evidence="7">Uncharacterized protein</fullName>
    </submittedName>
</protein>
<evidence type="ECO:0000256" key="6">
    <source>
        <dbReference type="SAM" id="MobiDB-lite"/>
    </source>
</evidence>
<gene>
    <name evidence="7" type="ORF">B0T24DRAFT_596394</name>
</gene>
<dbReference type="GO" id="GO:0016592">
    <property type="term" value="C:mediator complex"/>
    <property type="evidence" value="ECO:0007669"/>
    <property type="project" value="InterPro"/>
</dbReference>
<evidence type="ECO:0000256" key="5">
    <source>
        <dbReference type="ARBA" id="ARBA00023242"/>
    </source>
</evidence>
<reference evidence="7" key="2">
    <citation type="submission" date="2023-06" db="EMBL/GenBank/DDBJ databases">
        <authorList>
            <consortium name="Lawrence Berkeley National Laboratory"/>
            <person name="Haridas S."/>
            <person name="Hensen N."/>
            <person name="Bonometti L."/>
            <person name="Westerberg I."/>
            <person name="Brannstrom I.O."/>
            <person name="Guillou S."/>
            <person name="Cros-Aarteil S."/>
            <person name="Calhoun S."/>
            <person name="Kuo A."/>
            <person name="Mondo S."/>
            <person name="Pangilinan J."/>
            <person name="Riley R."/>
            <person name="Labutti K."/>
            <person name="Andreopoulos B."/>
            <person name="Lipzen A."/>
            <person name="Chen C."/>
            <person name="Yanf M."/>
            <person name="Daum C."/>
            <person name="Ng V."/>
            <person name="Clum A."/>
            <person name="Steindorff A."/>
            <person name="Ohm R."/>
            <person name="Martin F."/>
            <person name="Silar P."/>
            <person name="Natvig D."/>
            <person name="Lalanne C."/>
            <person name="Gautier V."/>
            <person name="Ament-Velasquez S.L."/>
            <person name="Kruys A."/>
            <person name="Hutchinson M.I."/>
            <person name="Powell A.J."/>
            <person name="Barry K."/>
            <person name="Miller A.N."/>
            <person name="Grigoriev I.V."/>
            <person name="Debuchy R."/>
            <person name="Gladieux P."/>
            <person name="Thoren M.H."/>
            <person name="Johannesson H."/>
        </authorList>
    </citation>
    <scope>NUCLEOTIDE SEQUENCE</scope>
    <source>
        <strain evidence="7">CBS 958.72</strain>
    </source>
</reference>
<comment type="subcellular location">
    <subcellularLocation>
        <location evidence="1">Nucleus</location>
    </subcellularLocation>
</comment>
<evidence type="ECO:0000256" key="4">
    <source>
        <dbReference type="ARBA" id="ARBA00023163"/>
    </source>
</evidence>
<name>A0AAE0K456_9PEZI</name>
<dbReference type="Proteomes" id="UP001287356">
    <property type="component" value="Unassembled WGS sequence"/>
</dbReference>
<evidence type="ECO:0000256" key="2">
    <source>
        <dbReference type="ARBA" id="ARBA00005942"/>
    </source>
</evidence>
<keyword evidence="4" id="KW-0804">Transcription</keyword>
<comment type="caution">
    <text evidence="7">The sequence shown here is derived from an EMBL/GenBank/DDBJ whole genome shotgun (WGS) entry which is preliminary data.</text>
</comment>
<evidence type="ECO:0000313" key="8">
    <source>
        <dbReference type="Proteomes" id="UP001287356"/>
    </source>
</evidence>
<comment type="similarity">
    <text evidence="2">Belongs to the Mediator complex subunit 22 family.</text>
</comment>
<evidence type="ECO:0000256" key="3">
    <source>
        <dbReference type="ARBA" id="ARBA00023015"/>
    </source>
</evidence>